<evidence type="ECO:0000256" key="9">
    <source>
        <dbReference type="PIRSR" id="PIRSR601929-2"/>
    </source>
</evidence>
<feature type="chain" id="PRO_5041481342" description="Germin-like protein" evidence="11">
    <location>
        <begin position="28"/>
        <end position="222"/>
    </location>
</feature>
<dbReference type="InterPro" id="IPR019780">
    <property type="entry name" value="Germin_Mn-BS"/>
</dbReference>
<feature type="binding site" evidence="8">
    <location>
        <position position="111"/>
    </location>
    <ligand>
        <name>oxalate</name>
        <dbReference type="ChEBI" id="CHEBI:30623"/>
    </ligand>
</feature>
<dbReference type="InterPro" id="IPR014710">
    <property type="entry name" value="RmlC-like_jellyroll"/>
</dbReference>
<dbReference type="InterPro" id="IPR006045">
    <property type="entry name" value="Cupin_1"/>
</dbReference>
<proteinExistence type="inferred from homology"/>
<dbReference type="GO" id="GO:0048046">
    <property type="term" value="C:apoplast"/>
    <property type="evidence" value="ECO:0007669"/>
    <property type="project" value="UniProtKB-SubCell"/>
</dbReference>
<dbReference type="InterPro" id="IPR011051">
    <property type="entry name" value="RmlC_Cupin_sf"/>
</dbReference>
<dbReference type="Proteomes" id="UP000824469">
    <property type="component" value="Unassembled WGS sequence"/>
</dbReference>
<dbReference type="PANTHER" id="PTHR31238">
    <property type="entry name" value="GERMIN-LIKE PROTEIN SUBFAMILY 3 MEMBER 3"/>
    <property type="match status" value="1"/>
</dbReference>
<dbReference type="Gene3D" id="2.60.120.10">
    <property type="entry name" value="Jelly Rolls"/>
    <property type="match status" value="1"/>
</dbReference>
<evidence type="ECO:0000256" key="5">
    <source>
        <dbReference type="ARBA" id="ARBA00022723"/>
    </source>
</evidence>
<evidence type="ECO:0000256" key="1">
    <source>
        <dbReference type="ARBA" id="ARBA00004271"/>
    </source>
</evidence>
<keyword evidence="4 11" id="KW-0964">Secreted</keyword>
<feature type="binding site" evidence="9">
    <location>
        <position position="121"/>
    </location>
    <ligand>
        <name>Mn(2+)</name>
        <dbReference type="ChEBI" id="CHEBI:29035"/>
    </ligand>
</feature>
<feature type="binding site" evidence="9">
    <location>
        <position position="116"/>
    </location>
    <ligand>
        <name>Mn(2+)</name>
        <dbReference type="ChEBI" id="CHEBI:29035"/>
    </ligand>
</feature>
<dbReference type="OMA" id="HANGFPC"/>
<keyword evidence="11" id="KW-0732">Signal</keyword>
<evidence type="ECO:0000256" key="7">
    <source>
        <dbReference type="ARBA" id="ARBA00023211"/>
    </source>
</evidence>
<dbReference type="InterPro" id="IPR001929">
    <property type="entry name" value="Germin"/>
</dbReference>
<comment type="caution">
    <text evidence="13">The sequence shown here is derived from an EMBL/GenBank/DDBJ whole genome shotgun (WGS) entry which is preliminary data.</text>
</comment>
<evidence type="ECO:0000256" key="3">
    <source>
        <dbReference type="ARBA" id="ARBA00022523"/>
    </source>
</evidence>
<evidence type="ECO:0000256" key="10">
    <source>
        <dbReference type="PIRSR" id="PIRSR601929-3"/>
    </source>
</evidence>
<feature type="binding site" evidence="9">
    <location>
        <position position="160"/>
    </location>
    <ligand>
        <name>Mn(2+)</name>
        <dbReference type="ChEBI" id="CHEBI:29035"/>
    </ligand>
</feature>
<keyword evidence="5 8" id="KW-0479">Metal-binding</keyword>
<evidence type="ECO:0000259" key="12">
    <source>
        <dbReference type="SMART" id="SM00835"/>
    </source>
</evidence>
<comment type="similarity">
    <text evidence="2 11">Belongs to the germin family.</text>
</comment>
<dbReference type="PROSITE" id="PS00725">
    <property type="entry name" value="GERMIN"/>
    <property type="match status" value="1"/>
</dbReference>
<feature type="signal peptide" evidence="11">
    <location>
        <begin position="1"/>
        <end position="27"/>
    </location>
</feature>
<organism evidence="13 14">
    <name type="scientific">Taxus chinensis</name>
    <name type="common">Chinese yew</name>
    <name type="synonym">Taxus wallichiana var. chinensis</name>
    <dbReference type="NCBI Taxonomy" id="29808"/>
    <lineage>
        <taxon>Eukaryota</taxon>
        <taxon>Viridiplantae</taxon>
        <taxon>Streptophyta</taxon>
        <taxon>Embryophyta</taxon>
        <taxon>Tracheophyta</taxon>
        <taxon>Spermatophyta</taxon>
        <taxon>Pinopsida</taxon>
        <taxon>Pinidae</taxon>
        <taxon>Conifers II</taxon>
        <taxon>Cupressales</taxon>
        <taxon>Taxaceae</taxon>
        <taxon>Taxus</taxon>
    </lineage>
</organism>
<evidence type="ECO:0000256" key="4">
    <source>
        <dbReference type="ARBA" id="ARBA00022525"/>
    </source>
</evidence>
<name>A0AA38CQG5_TAXCH</name>
<dbReference type="Pfam" id="PF00190">
    <property type="entry name" value="Cupin_1"/>
    <property type="match status" value="1"/>
</dbReference>
<evidence type="ECO:0000313" key="13">
    <source>
        <dbReference type="EMBL" id="KAH9303992.1"/>
    </source>
</evidence>
<keyword evidence="6 10" id="KW-1015">Disulfide bond</keyword>
<accession>A0AA38CQG5</accession>
<evidence type="ECO:0000313" key="14">
    <source>
        <dbReference type="Proteomes" id="UP000824469"/>
    </source>
</evidence>
<keyword evidence="14" id="KW-1185">Reference proteome</keyword>
<dbReference type="PRINTS" id="PR00325">
    <property type="entry name" value="GERMIN"/>
</dbReference>
<comment type="subcellular location">
    <subcellularLocation>
        <location evidence="1 11">Secreted</location>
        <location evidence="1 11">Extracellular space</location>
        <location evidence="1 11">Apoplast</location>
    </subcellularLocation>
</comment>
<dbReference type="FunFam" id="2.60.120.10:FF:000005">
    <property type="entry name" value="Germin-like protein subfamily 1 member 8"/>
    <property type="match status" value="1"/>
</dbReference>
<keyword evidence="7 8" id="KW-0464">Manganese</keyword>
<dbReference type="SMART" id="SM00835">
    <property type="entry name" value="Cupin_1"/>
    <property type="match status" value="1"/>
</dbReference>
<dbReference type="AlphaFoldDB" id="A0AA38CQG5"/>
<dbReference type="SUPFAM" id="SSF51182">
    <property type="entry name" value="RmlC-like cupins"/>
    <property type="match status" value="1"/>
</dbReference>
<feature type="binding site" evidence="9">
    <location>
        <position position="114"/>
    </location>
    <ligand>
        <name>Mn(2+)</name>
        <dbReference type="ChEBI" id="CHEBI:29035"/>
    </ligand>
</feature>
<evidence type="ECO:0000256" key="11">
    <source>
        <dbReference type="RuleBase" id="RU366015"/>
    </source>
</evidence>
<gene>
    <name evidence="13" type="ORF">KI387_008396</name>
</gene>
<dbReference type="GO" id="GO:0030145">
    <property type="term" value="F:manganese ion binding"/>
    <property type="evidence" value="ECO:0007669"/>
    <property type="project" value="UniProtKB-UniRule"/>
</dbReference>
<sequence length="222" mass="24194">MHNRMIYYTLGVCVLLCCYSKQCTVMAADSDPLQDFCVADLGSKVLVNGFVCKDPKEVSAEDFFFAGLRNAGDTNNRVGSNVTAANVNQIGGLNTFGISFARIDFAVGGINPPHTHPRATEVLFLMEGTLFVGFVDTNNTFFSKMLQKGDLFVFPKALVHFQQNVGHENAVAIAGLSSQFPGVQTIANSLFAADPPLSDSVLSKAFRITEKLVQYIKAQFKY</sequence>
<evidence type="ECO:0000256" key="6">
    <source>
        <dbReference type="ARBA" id="ARBA00023157"/>
    </source>
</evidence>
<evidence type="ECO:0000256" key="8">
    <source>
        <dbReference type="PIRSR" id="PIRSR601929-1"/>
    </source>
</evidence>
<evidence type="ECO:0000256" key="2">
    <source>
        <dbReference type="ARBA" id="ARBA00007456"/>
    </source>
</evidence>
<feature type="disulfide bond" evidence="10">
    <location>
        <begin position="37"/>
        <end position="52"/>
    </location>
</feature>
<keyword evidence="3 11" id="KW-0052">Apoplast</keyword>
<dbReference type="CDD" id="cd02241">
    <property type="entry name" value="cupin_OxOx"/>
    <property type="match status" value="1"/>
</dbReference>
<protein>
    <recommendedName>
        <fullName evidence="11">Germin-like protein</fullName>
    </recommendedName>
</protein>
<feature type="domain" description="Cupin type-1" evidence="12">
    <location>
        <begin position="66"/>
        <end position="214"/>
    </location>
</feature>
<reference evidence="13 14" key="1">
    <citation type="journal article" date="2021" name="Nat. Plants">
        <title>The Taxus genome provides insights into paclitaxel biosynthesis.</title>
        <authorList>
            <person name="Xiong X."/>
            <person name="Gou J."/>
            <person name="Liao Q."/>
            <person name="Li Y."/>
            <person name="Zhou Q."/>
            <person name="Bi G."/>
            <person name="Li C."/>
            <person name="Du R."/>
            <person name="Wang X."/>
            <person name="Sun T."/>
            <person name="Guo L."/>
            <person name="Liang H."/>
            <person name="Lu P."/>
            <person name="Wu Y."/>
            <person name="Zhang Z."/>
            <person name="Ro D.K."/>
            <person name="Shang Y."/>
            <person name="Huang S."/>
            <person name="Yan J."/>
        </authorList>
    </citation>
    <scope>NUCLEOTIDE SEQUENCE [LARGE SCALE GENOMIC DNA]</scope>
    <source>
        <strain evidence="13">Ta-2019</strain>
    </source>
</reference>
<dbReference type="EMBL" id="JAHRHJ020000008">
    <property type="protein sequence ID" value="KAH9303992.1"/>
    <property type="molecule type" value="Genomic_DNA"/>
</dbReference>
<feature type="binding site" evidence="8">
    <location>
        <position position="121"/>
    </location>
    <ligand>
        <name>oxalate</name>
        <dbReference type="ChEBI" id="CHEBI:30623"/>
    </ligand>
</feature>
<feature type="binding site" evidence="8">
    <location>
        <position position="116"/>
    </location>
    <ligand>
        <name>oxalate</name>
        <dbReference type="ChEBI" id="CHEBI:30623"/>
    </ligand>
</feature>